<comment type="cofactor">
    <cofactor evidence="2">
        <name>Zn(2+)</name>
        <dbReference type="ChEBI" id="CHEBI:29105"/>
    </cofactor>
</comment>
<keyword evidence="8" id="KW-0170">Cobalt</keyword>
<dbReference type="VEuPathDB" id="AmoebaDB:EHI8A_032200"/>
<evidence type="ECO:0000256" key="6">
    <source>
        <dbReference type="ARBA" id="ARBA00022833"/>
    </source>
</evidence>
<dbReference type="Pfam" id="PF01546">
    <property type="entry name" value="Peptidase_M20"/>
    <property type="match status" value="1"/>
</dbReference>
<protein>
    <submittedName>
        <fullName evidence="9">Aminoacyl-histidine dipeptidase putative</fullName>
    </submittedName>
</protein>
<name>A0A5K1V6W1_ENTHI</name>
<dbReference type="PRINTS" id="PR00934">
    <property type="entry name" value="XHISDIPTASE"/>
</dbReference>
<evidence type="ECO:0000256" key="8">
    <source>
        <dbReference type="ARBA" id="ARBA00023285"/>
    </source>
</evidence>
<evidence type="ECO:0000313" key="10">
    <source>
        <dbReference type="Proteomes" id="UP000078387"/>
    </source>
</evidence>
<dbReference type="OMA" id="DHAGLEC"/>
<evidence type="ECO:0000256" key="7">
    <source>
        <dbReference type="ARBA" id="ARBA00023049"/>
    </source>
</evidence>
<dbReference type="PANTHER" id="PTHR43501">
    <property type="entry name" value="CYTOSOL NON-SPECIFIC DIPEPTIDASE"/>
    <property type="match status" value="1"/>
</dbReference>
<dbReference type="GO" id="GO:0006508">
    <property type="term" value="P:proteolysis"/>
    <property type="evidence" value="ECO:0007669"/>
    <property type="project" value="UniProtKB-KW"/>
</dbReference>
<dbReference type="EMBL" id="BDEQ01000001">
    <property type="protein sequence ID" value="GAT93250.1"/>
    <property type="molecule type" value="Genomic_DNA"/>
</dbReference>
<evidence type="ECO:0000256" key="5">
    <source>
        <dbReference type="ARBA" id="ARBA00022801"/>
    </source>
</evidence>
<keyword evidence="3" id="KW-0645">Protease</keyword>
<dbReference type="Gene3D" id="3.40.630.10">
    <property type="entry name" value="Zn peptidases"/>
    <property type="match status" value="2"/>
</dbReference>
<proteinExistence type="predicted"/>
<dbReference type="GO" id="GO:0070573">
    <property type="term" value="F:metallodipeptidase activity"/>
    <property type="evidence" value="ECO:0007669"/>
    <property type="project" value="TreeGrafter"/>
</dbReference>
<organism evidence="9 10">
    <name type="scientific">Entamoeba histolytica</name>
    <dbReference type="NCBI Taxonomy" id="5759"/>
    <lineage>
        <taxon>Eukaryota</taxon>
        <taxon>Amoebozoa</taxon>
        <taxon>Evosea</taxon>
        <taxon>Archamoebae</taxon>
        <taxon>Mastigamoebida</taxon>
        <taxon>Entamoebidae</taxon>
        <taxon>Entamoeba</taxon>
    </lineage>
</organism>
<dbReference type="PIRSF" id="PIRSF016599">
    <property type="entry name" value="Xaa-His_dipept"/>
    <property type="match status" value="1"/>
</dbReference>
<dbReference type="GO" id="GO:0046872">
    <property type="term" value="F:metal ion binding"/>
    <property type="evidence" value="ECO:0007669"/>
    <property type="project" value="UniProtKB-KW"/>
</dbReference>
<reference evidence="9 10" key="1">
    <citation type="submission" date="2016-05" db="EMBL/GenBank/DDBJ databases">
        <title>First whole genome sequencing of Entamoeba histolytica HM1:IMSS-clone-6.</title>
        <authorList>
            <person name="Mukherjee Avik.K."/>
            <person name="Izumyama S."/>
            <person name="Nakada-Tsukui K."/>
            <person name="Nozaki T."/>
        </authorList>
    </citation>
    <scope>NUCLEOTIDE SEQUENCE [LARGE SCALE GENOMIC DNA]</scope>
    <source>
        <strain evidence="9 10">HM1:IMSS clone 6</strain>
    </source>
</reference>
<evidence type="ECO:0000256" key="1">
    <source>
        <dbReference type="ARBA" id="ARBA00001941"/>
    </source>
</evidence>
<dbReference type="InterPro" id="IPR001160">
    <property type="entry name" value="Peptidase_M20C"/>
</dbReference>
<dbReference type="InterPro" id="IPR002933">
    <property type="entry name" value="Peptidase_M20"/>
</dbReference>
<keyword evidence="5" id="KW-0378">Hydrolase</keyword>
<evidence type="ECO:0000256" key="4">
    <source>
        <dbReference type="ARBA" id="ARBA00022723"/>
    </source>
</evidence>
<dbReference type="FunFam" id="3.40.630.10:FF:000018">
    <property type="entry name" value="Aminoacyl-histidine dipeptidase PepD"/>
    <property type="match status" value="1"/>
</dbReference>
<dbReference type="CDD" id="cd03890">
    <property type="entry name" value="M20_pepD"/>
    <property type="match status" value="1"/>
</dbReference>
<dbReference type="VEuPathDB" id="AmoebaDB:EHI7A_033030"/>
<keyword evidence="7" id="KW-0482">Metalloprotease</keyword>
<comment type="caution">
    <text evidence="9">The sequence shown here is derived from an EMBL/GenBank/DDBJ whole genome shotgun (WGS) entry which is preliminary data.</text>
</comment>
<keyword evidence="6" id="KW-0862">Zinc</keyword>
<dbReference type="NCBIfam" id="TIGR01893">
    <property type="entry name" value="aa-his-dipept"/>
    <property type="match status" value="1"/>
</dbReference>
<keyword evidence="4" id="KW-0479">Metal-binding</keyword>
<dbReference type="VEuPathDB" id="AmoebaDB:EHI5A_058870"/>
<dbReference type="VEuPathDB" id="AmoebaDB:KM1_071010"/>
<dbReference type="SUPFAM" id="SSF53187">
    <property type="entry name" value="Zn-dependent exopeptidases"/>
    <property type="match status" value="1"/>
</dbReference>
<sequence>MSAIITLSRNETVYQQLLTHCHTEFQKTYWKWFISLSEIPRPSYHCKLFSEWILKQAERLGLQAKRDNFNNVCVHIPGSKSHENSPHVILQAHMDMVSSVIDGKDFDFEHTPITLQVHDTYISADGTTLGSDDGAGLACLLALMELHPKFEHAPIEALFTVDEEPGLLGAMELKEGELFDSAKYLINVDSEDWGEVCISSAGCAQRNMTFPVKREEAHGDMVTITLEGFKGGHTGVEIQHQRANALKWIIQLLLHECPITEKIKIVDFKAGHVDNAIPTKALMSIIVPDGEQLKEKITKYHQAYSVLYHGAEESNPSITVTVEKGITRNAVPITESANILFLLNYLSHGVVRFSPDVPDLVETSNSLSIAKLNEKELFVCTLSRSSNNDYLKDITECIEEIAKLHGGSISIPTPDVGGWPAKPHCHLVDEILRVYKKLYNEEMKVVAIHAGLENSIILNQYPSFDLESVSIGPTCKNVHTPDETMDIESGNKLLDLICTLLSELV</sequence>
<comment type="cofactor">
    <cofactor evidence="1">
        <name>Co(2+)</name>
        <dbReference type="ChEBI" id="CHEBI:48828"/>
    </cofactor>
</comment>
<evidence type="ECO:0000313" key="9">
    <source>
        <dbReference type="EMBL" id="GAT93250.1"/>
    </source>
</evidence>
<dbReference type="GO" id="GO:0005829">
    <property type="term" value="C:cytosol"/>
    <property type="evidence" value="ECO:0007669"/>
    <property type="project" value="TreeGrafter"/>
</dbReference>
<dbReference type="PANTHER" id="PTHR43501:SF1">
    <property type="entry name" value="CYTOSOL NON-SPECIFIC DIPEPTIDASE"/>
    <property type="match status" value="1"/>
</dbReference>
<dbReference type="FunFam" id="3.40.630.10:FF:000015">
    <property type="entry name" value="Aminoacyl-histidine dipeptidase PepD"/>
    <property type="match status" value="1"/>
</dbReference>
<evidence type="ECO:0000256" key="3">
    <source>
        <dbReference type="ARBA" id="ARBA00022670"/>
    </source>
</evidence>
<evidence type="ECO:0000256" key="2">
    <source>
        <dbReference type="ARBA" id="ARBA00001947"/>
    </source>
</evidence>
<dbReference type="AlphaFoldDB" id="A0A5K1V6W1"/>
<dbReference type="VEuPathDB" id="AmoebaDB:EHI_127280"/>
<gene>
    <name evidence="9" type="ORF">CL6EHI_127280</name>
</gene>
<dbReference type="Proteomes" id="UP000078387">
    <property type="component" value="Unassembled WGS sequence"/>
</dbReference>
<accession>A0A5K1V6W1</accession>